<evidence type="ECO:0000313" key="1">
    <source>
        <dbReference type="EMBL" id="PTQ85815.1"/>
    </source>
</evidence>
<dbReference type="Proteomes" id="UP000244223">
    <property type="component" value="Unassembled WGS sequence"/>
</dbReference>
<dbReference type="EMBL" id="QAON01000049">
    <property type="protein sequence ID" value="PTQ85815.1"/>
    <property type="molecule type" value="Genomic_DNA"/>
</dbReference>
<reference evidence="1 2" key="1">
    <citation type="submission" date="2018-04" db="EMBL/GenBank/DDBJ databases">
        <title>Genomic Encyclopedia of Archaeal and Bacterial Type Strains, Phase II (KMG-II): from individual species to whole genera.</title>
        <authorList>
            <person name="Goeker M."/>
        </authorList>
    </citation>
    <scope>NUCLEOTIDE SEQUENCE [LARGE SCALE GENOMIC DNA]</scope>
    <source>
        <strain evidence="1 2">DSM 5822</strain>
    </source>
</reference>
<dbReference type="AlphaFoldDB" id="A0A2T5IPS1"/>
<comment type="caution">
    <text evidence="1">The sequence shown here is derived from an EMBL/GenBank/DDBJ whole genome shotgun (WGS) entry which is preliminary data.</text>
</comment>
<gene>
    <name evidence="1" type="ORF">C8N29_1493</name>
</gene>
<accession>A0A2T5IPS1</accession>
<sequence length="128" mass="13833">MIRGLKRPEVDILQAMTAKTGIVYKDTSLVNKTQLDGEQVLLLSDSQQNAKEHQVKIDTSVVATGTIAIQVKCIGSTSFDILNDEYGQPVIIDLAASRVFTILIAVEAIKFVPTSVVGNYSVRVVGRG</sequence>
<name>A0A2T5IPS1_9GAMM</name>
<organism evidence="1 2">
    <name type="scientific">Agitococcus lubricus</name>
    <dbReference type="NCBI Taxonomy" id="1077255"/>
    <lineage>
        <taxon>Bacteria</taxon>
        <taxon>Pseudomonadati</taxon>
        <taxon>Pseudomonadota</taxon>
        <taxon>Gammaproteobacteria</taxon>
        <taxon>Moraxellales</taxon>
        <taxon>Moraxellaceae</taxon>
        <taxon>Agitococcus</taxon>
    </lineage>
</organism>
<protein>
    <submittedName>
        <fullName evidence="1">Uncharacterized protein</fullName>
    </submittedName>
</protein>
<dbReference type="RefSeq" id="WP_107867148.1">
    <property type="nucleotide sequence ID" value="NZ_QAON01000049.1"/>
</dbReference>
<evidence type="ECO:0000313" key="2">
    <source>
        <dbReference type="Proteomes" id="UP000244223"/>
    </source>
</evidence>
<keyword evidence="2" id="KW-1185">Reference proteome</keyword>
<proteinExistence type="predicted"/>